<sequence>MPRVVSLYCERCRLNDHTDAVCNRRNAPYLLAPLTTTLPPLQTTTGTNTPPTLPPVQSSGFAFTSANLITVLDATFTPYSPPIHATTTAVPYIVDSGAKSIAPSKPQALDDRRASNKLSHQRRAVQSEAQRNATLVINRIAHIEARERETHEERNDRCCLDWSLGLIDIVSVLHRDGLLTPITLERKEAIIAKFKESLTHANLAYQTCLISGSLCRFSDLVLVPVMELPIRIMNAMYKHPADILDALNSSELQTVTLCQTRAKLSFLKGGKNKVVTSHFMSWDCSQRTAAQCLPTYVSGNYRAILAGPFDSAQELASKTPFLQNVDKIRAASEFLLANNQFARGLPLNSHILSSITPEGVIERLDASTLGETEYRHLSGILHSLERNVESVRQPEFESTAPNGITVLQYASGLVNLESASSMSRLEATIESAIADSSVTDTTAKNATCESPTTPQASIDSTVRPGTLVIKHSGQLIKSQHEMTMSYVRHFPYGQGGPGDSRRKHKYSLKAIVSYYLRLGALGFRNDPDFVLYAHDKLSMSGALTSMHLKCKGNPSIAHDAANLDPSDVKAFYDWEMECARARDLFQATPPQTEQVKRVSRLISTVRSSGVAKFPGSSAERAKNRVKLESLQFDRGVPNIFWTLTPSDTGSALLAFYAHELMPKDIRYEDITPAHMPDGKAMLKVVLDNPVVAATHSWWCLTCSLNMSLDLICKLVVHIHKVVHMDFWKP</sequence>
<keyword evidence="3" id="KW-1185">Reference proteome</keyword>
<reference evidence="2 3" key="1">
    <citation type="submission" date="2016-07" db="EMBL/GenBank/DDBJ databases">
        <title>Pervasive Adenine N6-methylation of Active Genes in Fungi.</title>
        <authorList>
            <consortium name="DOE Joint Genome Institute"/>
            <person name="Mondo S.J."/>
            <person name="Dannebaum R.O."/>
            <person name="Kuo R.C."/>
            <person name="Labutti K."/>
            <person name="Haridas S."/>
            <person name="Kuo A."/>
            <person name="Salamov A."/>
            <person name="Ahrendt S.R."/>
            <person name="Lipzen A."/>
            <person name="Sullivan W."/>
            <person name="Andreopoulos W.B."/>
            <person name="Clum A."/>
            <person name="Lindquist E."/>
            <person name="Daum C."/>
            <person name="Ramamoorthy G.K."/>
            <person name="Gryganskyi A."/>
            <person name="Culley D."/>
            <person name="Magnuson J.K."/>
            <person name="James T.Y."/>
            <person name="O'Malley M.A."/>
            <person name="Stajich J.E."/>
            <person name="Spatafora J.W."/>
            <person name="Visel A."/>
            <person name="Grigoriev I.V."/>
        </authorList>
    </citation>
    <scope>NUCLEOTIDE SEQUENCE [LARGE SCALE GENOMIC DNA]</scope>
    <source>
        <strain evidence="2 3">JEL800</strain>
    </source>
</reference>
<comment type="caution">
    <text evidence="2">The sequence shown here is derived from an EMBL/GenBank/DDBJ whole genome shotgun (WGS) entry which is preliminary data.</text>
</comment>
<dbReference type="AlphaFoldDB" id="A0A1Y2CH98"/>
<gene>
    <name evidence="2" type="ORF">BCR33DRAFT_764780</name>
</gene>
<dbReference type="STRING" id="329046.A0A1Y2CH98"/>
<dbReference type="OrthoDB" id="10619440at2759"/>
<proteinExistence type="predicted"/>
<dbReference type="EMBL" id="MCGO01000016">
    <property type="protein sequence ID" value="ORY46423.1"/>
    <property type="molecule type" value="Genomic_DNA"/>
</dbReference>
<protein>
    <submittedName>
        <fullName evidence="2">Uncharacterized protein</fullName>
    </submittedName>
</protein>
<organism evidence="2 3">
    <name type="scientific">Rhizoclosmatium globosum</name>
    <dbReference type="NCBI Taxonomy" id="329046"/>
    <lineage>
        <taxon>Eukaryota</taxon>
        <taxon>Fungi</taxon>
        <taxon>Fungi incertae sedis</taxon>
        <taxon>Chytridiomycota</taxon>
        <taxon>Chytridiomycota incertae sedis</taxon>
        <taxon>Chytridiomycetes</taxon>
        <taxon>Chytridiales</taxon>
        <taxon>Chytriomycetaceae</taxon>
        <taxon>Rhizoclosmatium</taxon>
    </lineage>
</organism>
<name>A0A1Y2CH98_9FUNG</name>
<feature type="region of interest" description="Disordered" evidence="1">
    <location>
        <begin position="103"/>
        <end position="127"/>
    </location>
</feature>
<evidence type="ECO:0000313" key="3">
    <source>
        <dbReference type="Proteomes" id="UP000193642"/>
    </source>
</evidence>
<evidence type="ECO:0000313" key="2">
    <source>
        <dbReference type="EMBL" id="ORY46423.1"/>
    </source>
</evidence>
<dbReference type="Proteomes" id="UP000193642">
    <property type="component" value="Unassembled WGS sequence"/>
</dbReference>
<evidence type="ECO:0000256" key="1">
    <source>
        <dbReference type="SAM" id="MobiDB-lite"/>
    </source>
</evidence>
<accession>A0A1Y2CH98</accession>